<reference evidence="1 2" key="2">
    <citation type="submission" date="2018-11" db="EMBL/GenBank/DDBJ databases">
        <authorList>
            <consortium name="Pathogen Informatics"/>
        </authorList>
    </citation>
    <scope>NUCLEOTIDE SEQUENCE [LARGE SCALE GENOMIC DNA]</scope>
</reference>
<protein>
    <submittedName>
        <fullName evidence="3">DNA-directed DNA polymerase</fullName>
    </submittedName>
</protein>
<gene>
    <name evidence="1" type="ORF">GPUH_LOCUS15459</name>
</gene>
<dbReference type="WBParaSite" id="GPUH_0001548001-mRNA-1">
    <property type="protein sequence ID" value="GPUH_0001548001-mRNA-1"/>
    <property type="gene ID" value="GPUH_0001548001"/>
</dbReference>
<evidence type="ECO:0000313" key="2">
    <source>
        <dbReference type="Proteomes" id="UP000271098"/>
    </source>
</evidence>
<name>A0A183E3B8_9BILA</name>
<evidence type="ECO:0000313" key="1">
    <source>
        <dbReference type="EMBL" id="VDN26041.1"/>
    </source>
</evidence>
<organism evidence="3">
    <name type="scientific">Gongylonema pulchrum</name>
    <dbReference type="NCBI Taxonomy" id="637853"/>
    <lineage>
        <taxon>Eukaryota</taxon>
        <taxon>Metazoa</taxon>
        <taxon>Ecdysozoa</taxon>
        <taxon>Nematoda</taxon>
        <taxon>Chromadorea</taxon>
        <taxon>Rhabditida</taxon>
        <taxon>Spirurina</taxon>
        <taxon>Spiruromorpha</taxon>
        <taxon>Spiruroidea</taxon>
        <taxon>Gongylonematidae</taxon>
        <taxon>Gongylonema</taxon>
    </lineage>
</organism>
<proteinExistence type="predicted"/>
<dbReference type="EMBL" id="UYRT01082472">
    <property type="protein sequence ID" value="VDN26041.1"/>
    <property type="molecule type" value="Genomic_DNA"/>
</dbReference>
<reference evidence="3" key="1">
    <citation type="submission" date="2016-06" db="UniProtKB">
        <authorList>
            <consortium name="WormBaseParasite"/>
        </authorList>
    </citation>
    <scope>IDENTIFICATION</scope>
</reference>
<dbReference type="OrthoDB" id="440781at2759"/>
<keyword evidence="2" id="KW-1185">Reference proteome</keyword>
<dbReference type="Proteomes" id="UP000271098">
    <property type="component" value="Unassembled WGS sequence"/>
</dbReference>
<sequence length="78" mass="9120">MAVIIRQHPKPNEATDAMSQKEEIDEQFFELTVNDVQSIRRDLRAQAYVLFSSNALQSVRLLCFSAENRKHSNDRRQK</sequence>
<evidence type="ECO:0000313" key="3">
    <source>
        <dbReference type="WBParaSite" id="GPUH_0001548001-mRNA-1"/>
    </source>
</evidence>
<accession>A0A183E3B8</accession>
<dbReference type="AlphaFoldDB" id="A0A183E3B8"/>